<evidence type="ECO:0000256" key="2">
    <source>
        <dbReference type="ARBA" id="ARBA00022515"/>
    </source>
</evidence>
<feature type="region of interest" description="Disordered" evidence="14">
    <location>
        <begin position="434"/>
        <end position="462"/>
    </location>
</feature>
<comment type="function">
    <text evidence="12 13">RNA polymerase that catalyzes the synthesis of short RNA molecules used as primers for DNA polymerase during DNA replication.</text>
</comment>
<evidence type="ECO:0000313" key="16">
    <source>
        <dbReference type="EMBL" id="GAB0056125.1"/>
    </source>
</evidence>
<dbReference type="EC" id="2.7.7.101" evidence="12"/>
<evidence type="ECO:0000256" key="8">
    <source>
        <dbReference type="ARBA" id="ARBA00022833"/>
    </source>
</evidence>
<sequence length="609" mass="67690">MARYPDSLIDLIRDRVDLLDLIGRRVPLKKQGSAWLGLCPFHNEKTPSFSVRPDKGFKCFGCGEGGDAFGFVMKTRGVGFNEAVEELAALTGIPLPRETHEDPESLRRAEQRKKLFETLAAAREFYRAALQAPGGAAARRYLTGRGLQPEIVQREGLGYAPPGWSALLDHLGGGEAAGDLLESVGLVTRKGPGERPYDRFRDRVLFPIHDIKGRCVGFGGRLMVAGEPKYLNSPETELFQKGKLLYGLDRARAPIAKAGAAIVVEGYMDRLALVEHGIEAVVATLGTAMTADHLRLLWGQTRRVVFCFDGDTAGEKAAWRALELYFDGLEADHHASFLFLPKGEDPDEVVRREGATGFNRRIETAIAPVDFLIRKLGDGLNAADPEGRAAVLHRARPLVSRVKDPLLRELYLETLSQRLHIPLSFSQAGEHAEAARRRVATPVPSMPSRGRYPSSSAPRARVTTQRDHEQALLALALRHPRLVREREEALSRLTLENAQLGLLLAELIEWSHLFEESPKAWPMEWISTPGLASLAREILVAEEIALERIDEEFDGCLISVHVRALRRERDALMRRIELEGDPDDGLTSRCRALKLEERRVLEQKVPGAR</sequence>
<dbReference type="InterPro" id="IPR037068">
    <property type="entry name" value="DNA_primase_core_N_sf"/>
</dbReference>
<name>A0ABQ0C5F5_9PROT</name>
<dbReference type="SMART" id="SM00400">
    <property type="entry name" value="ZnF_CHCC"/>
    <property type="match status" value="1"/>
</dbReference>
<comment type="cofactor">
    <cofactor evidence="13">
        <name>Zn(2+)</name>
        <dbReference type="ChEBI" id="CHEBI:29105"/>
    </cofactor>
    <text evidence="13">Binds 1 zinc ion per monomer.</text>
</comment>
<comment type="subunit">
    <text evidence="12">Monomer. Interacts with DnaB.</text>
</comment>
<evidence type="ECO:0000256" key="6">
    <source>
        <dbReference type="ARBA" id="ARBA00022723"/>
    </source>
</evidence>
<proteinExistence type="inferred from homology"/>
<evidence type="ECO:0000313" key="17">
    <source>
        <dbReference type="Proteomes" id="UP001628193"/>
    </source>
</evidence>
<dbReference type="SUPFAM" id="SSF57783">
    <property type="entry name" value="Zinc beta-ribbon"/>
    <property type="match status" value="1"/>
</dbReference>
<reference evidence="16 17" key="2">
    <citation type="submission" date="2024-09" db="EMBL/GenBank/DDBJ databases">
        <title>Draft genome sequence of Candidatus Magnetaquicoccaceae bacterium FCR-1.</title>
        <authorList>
            <person name="Shimoshige H."/>
            <person name="Shimamura S."/>
            <person name="Taoka A."/>
            <person name="Kobayashi H."/>
            <person name="Maekawa T."/>
        </authorList>
    </citation>
    <scope>NUCLEOTIDE SEQUENCE [LARGE SCALE GENOMIC DNA]</scope>
    <source>
        <strain evidence="16 17">FCR-1</strain>
    </source>
</reference>
<keyword evidence="17" id="KW-1185">Reference proteome</keyword>
<gene>
    <name evidence="12 16" type="primary">dnaG</name>
    <name evidence="16" type="ORF">SIID45300_00429</name>
</gene>
<keyword evidence="6 13" id="KW-0479">Metal-binding</keyword>
<dbReference type="Gene3D" id="3.40.1360.10">
    <property type="match status" value="1"/>
</dbReference>
<comment type="caution">
    <text evidence="12">Lacks conserved residue(s) required for the propagation of feature annotation.</text>
</comment>
<dbReference type="InterPro" id="IPR002694">
    <property type="entry name" value="Znf_CHC2"/>
</dbReference>
<dbReference type="HAMAP" id="MF_00974">
    <property type="entry name" value="DNA_primase_DnaG"/>
    <property type="match status" value="1"/>
</dbReference>
<keyword evidence="10 12" id="KW-0238">DNA-binding</keyword>
<dbReference type="InterPro" id="IPR006171">
    <property type="entry name" value="TOPRIM_dom"/>
</dbReference>
<dbReference type="Gene3D" id="3.90.980.10">
    <property type="entry name" value="DNA primase, catalytic core, N-terminal domain"/>
    <property type="match status" value="1"/>
</dbReference>
<dbReference type="Proteomes" id="UP001628193">
    <property type="component" value="Unassembled WGS sequence"/>
</dbReference>
<evidence type="ECO:0000256" key="7">
    <source>
        <dbReference type="ARBA" id="ARBA00022771"/>
    </source>
</evidence>
<keyword evidence="8 13" id="KW-0862">Zinc</keyword>
<dbReference type="SUPFAM" id="SSF56731">
    <property type="entry name" value="DNA primase core"/>
    <property type="match status" value="1"/>
</dbReference>
<organism evidence="16 17">
    <name type="scientific">Candidatus Magnetaquiglobus chichijimensis</name>
    <dbReference type="NCBI Taxonomy" id="3141448"/>
    <lineage>
        <taxon>Bacteria</taxon>
        <taxon>Pseudomonadati</taxon>
        <taxon>Pseudomonadota</taxon>
        <taxon>Magnetococcia</taxon>
        <taxon>Magnetococcales</taxon>
        <taxon>Candidatus Magnetaquicoccaceae</taxon>
        <taxon>Candidatus Magnetaquiglobus</taxon>
    </lineage>
</organism>
<dbReference type="InterPro" id="IPR006295">
    <property type="entry name" value="DNA_primase_DnaG"/>
</dbReference>
<dbReference type="PIRSF" id="PIRSF002811">
    <property type="entry name" value="DnaG"/>
    <property type="match status" value="1"/>
</dbReference>
<keyword evidence="3 12" id="KW-0808">Transferase</keyword>
<keyword evidence="9" id="KW-0460">Magnesium</keyword>
<comment type="similarity">
    <text evidence="12 13">Belongs to the DnaG primase family.</text>
</comment>
<dbReference type="InterPro" id="IPR030846">
    <property type="entry name" value="DnaG_bac"/>
</dbReference>
<dbReference type="PROSITE" id="PS50880">
    <property type="entry name" value="TOPRIM"/>
    <property type="match status" value="1"/>
</dbReference>
<evidence type="ECO:0000256" key="4">
    <source>
        <dbReference type="ARBA" id="ARBA00022695"/>
    </source>
</evidence>
<dbReference type="InterPro" id="IPR036977">
    <property type="entry name" value="DNA_primase_Znf_CHC2"/>
</dbReference>
<evidence type="ECO:0000256" key="14">
    <source>
        <dbReference type="SAM" id="MobiDB-lite"/>
    </source>
</evidence>
<dbReference type="PANTHER" id="PTHR30313:SF2">
    <property type="entry name" value="DNA PRIMASE"/>
    <property type="match status" value="1"/>
</dbReference>
<dbReference type="NCBIfam" id="TIGR01391">
    <property type="entry name" value="dnaG"/>
    <property type="match status" value="1"/>
</dbReference>
<evidence type="ECO:0000256" key="11">
    <source>
        <dbReference type="ARBA" id="ARBA00023163"/>
    </source>
</evidence>
<dbReference type="GO" id="GO:0016779">
    <property type="term" value="F:nucleotidyltransferase activity"/>
    <property type="evidence" value="ECO:0007669"/>
    <property type="project" value="UniProtKB-KW"/>
</dbReference>
<protein>
    <recommendedName>
        <fullName evidence="12 13">DNA primase</fullName>
        <ecNumber evidence="12">2.7.7.101</ecNumber>
    </recommendedName>
</protein>
<evidence type="ECO:0000256" key="12">
    <source>
        <dbReference type="HAMAP-Rule" id="MF_00974"/>
    </source>
</evidence>
<dbReference type="PANTHER" id="PTHR30313">
    <property type="entry name" value="DNA PRIMASE"/>
    <property type="match status" value="1"/>
</dbReference>
<dbReference type="RefSeq" id="WP_420903843.1">
    <property type="nucleotide sequence ID" value="NZ_BAAFGK010000002.1"/>
</dbReference>
<accession>A0ABQ0C5F5</accession>
<keyword evidence="7" id="KW-0863">Zinc-finger</keyword>
<feature type="domain" description="Toprim" evidence="15">
    <location>
        <begin position="259"/>
        <end position="354"/>
    </location>
</feature>
<keyword evidence="4 12" id="KW-0548">Nucleotidyltransferase</keyword>
<evidence type="ECO:0000256" key="3">
    <source>
        <dbReference type="ARBA" id="ARBA00022679"/>
    </source>
</evidence>
<dbReference type="InterPro" id="IPR034151">
    <property type="entry name" value="TOPRIM_DnaG_bac"/>
</dbReference>
<evidence type="ECO:0000256" key="1">
    <source>
        <dbReference type="ARBA" id="ARBA00022478"/>
    </source>
</evidence>
<dbReference type="SMART" id="SM00493">
    <property type="entry name" value="TOPRIM"/>
    <property type="match status" value="1"/>
</dbReference>
<evidence type="ECO:0000259" key="15">
    <source>
        <dbReference type="PROSITE" id="PS50880"/>
    </source>
</evidence>
<evidence type="ECO:0000256" key="9">
    <source>
        <dbReference type="ARBA" id="ARBA00022842"/>
    </source>
</evidence>
<dbReference type="InterPro" id="IPR019475">
    <property type="entry name" value="DNA_primase_DnaB-bd"/>
</dbReference>
<dbReference type="CDD" id="cd03364">
    <property type="entry name" value="TOPRIM_DnaG_primases"/>
    <property type="match status" value="1"/>
</dbReference>
<keyword evidence="5 12" id="KW-0235">DNA replication</keyword>
<dbReference type="Pfam" id="PF13155">
    <property type="entry name" value="Toprim_2"/>
    <property type="match status" value="1"/>
</dbReference>
<dbReference type="Pfam" id="PF08275">
    <property type="entry name" value="DNAG_N"/>
    <property type="match status" value="1"/>
</dbReference>
<evidence type="ECO:0000256" key="10">
    <source>
        <dbReference type="ARBA" id="ARBA00023125"/>
    </source>
</evidence>
<dbReference type="InterPro" id="IPR013264">
    <property type="entry name" value="DNAG_N"/>
</dbReference>
<comment type="catalytic activity">
    <reaction evidence="12">
        <text>ssDNA + n NTP = ssDNA/pppN(pN)n-1 hybrid + (n-1) diphosphate.</text>
        <dbReference type="EC" id="2.7.7.101"/>
    </reaction>
</comment>
<dbReference type="Pfam" id="PF01807">
    <property type="entry name" value="Zn_ribbon_DnaG"/>
    <property type="match status" value="1"/>
</dbReference>
<dbReference type="Gene3D" id="1.20.50.20">
    <property type="entry name" value="DnaG, RNA polymerase domain, helical bundle"/>
    <property type="match status" value="1"/>
</dbReference>
<dbReference type="Gene3D" id="3.90.580.10">
    <property type="entry name" value="Zinc finger, CHC2-type domain"/>
    <property type="match status" value="1"/>
</dbReference>
<keyword evidence="11 12" id="KW-0804">Transcription</keyword>
<reference evidence="16 17" key="1">
    <citation type="submission" date="2024-05" db="EMBL/GenBank/DDBJ databases">
        <authorList>
            <consortium name="Candidatus Magnetaquicoccaceae bacterium FCR-1 genome sequencing consortium"/>
            <person name="Shimoshige H."/>
            <person name="Shimamura S."/>
            <person name="Taoka A."/>
            <person name="Kobayashi H."/>
            <person name="Maekawa T."/>
        </authorList>
    </citation>
    <scope>NUCLEOTIDE SEQUENCE [LARGE SCALE GENOMIC DNA]</scope>
    <source>
        <strain evidence="16 17">FCR-1</strain>
    </source>
</reference>
<comment type="caution">
    <text evidence="16">The sequence shown here is derived from an EMBL/GenBank/DDBJ whole genome shotgun (WGS) entry which is preliminary data.</text>
</comment>
<dbReference type="EMBL" id="BAAFGK010000002">
    <property type="protein sequence ID" value="GAB0056125.1"/>
    <property type="molecule type" value="Genomic_DNA"/>
</dbReference>
<keyword evidence="1 12" id="KW-0240">DNA-directed RNA polymerase</keyword>
<evidence type="ECO:0000256" key="5">
    <source>
        <dbReference type="ARBA" id="ARBA00022705"/>
    </source>
</evidence>
<evidence type="ECO:0000256" key="13">
    <source>
        <dbReference type="PIRNR" id="PIRNR002811"/>
    </source>
</evidence>
<keyword evidence="2 12" id="KW-0639">Primosome</keyword>
<dbReference type="InterPro" id="IPR050219">
    <property type="entry name" value="DnaG_primase"/>
</dbReference>
<dbReference type="Pfam" id="PF10410">
    <property type="entry name" value="DnaB_bind"/>
    <property type="match status" value="1"/>
</dbReference>